<dbReference type="Proteomes" id="UP001153069">
    <property type="component" value="Unassembled WGS sequence"/>
</dbReference>
<organism evidence="7 8">
    <name type="scientific">Seminavis robusta</name>
    <dbReference type="NCBI Taxonomy" id="568900"/>
    <lineage>
        <taxon>Eukaryota</taxon>
        <taxon>Sar</taxon>
        <taxon>Stramenopiles</taxon>
        <taxon>Ochrophyta</taxon>
        <taxon>Bacillariophyta</taxon>
        <taxon>Bacillariophyceae</taxon>
        <taxon>Bacillariophycidae</taxon>
        <taxon>Naviculales</taxon>
        <taxon>Naviculaceae</taxon>
        <taxon>Seminavis</taxon>
    </lineage>
</organism>
<gene>
    <name evidence="7" type="ORF">SEMRO_239_G095740.1</name>
</gene>
<dbReference type="PROSITE" id="PS00497">
    <property type="entry name" value="TYROSINASE_1"/>
    <property type="match status" value="1"/>
</dbReference>
<dbReference type="GO" id="GO:0016491">
    <property type="term" value="F:oxidoreductase activity"/>
    <property type="evidence" value="ECO:0007669"/>
    <property type="project" value="InterPro"/>
</dbReference>
<evidence type="ECO:0000256" key="1">
    <source>
        <dbReference type="ARBA" id="ARBA00022723"/>
    </source>
</evidence>
<keyword evidence="4" id="KW-0732">Signal</keyword>
<reference evidence="7" key="1">
    <citation type="submission" date="2020-06" db="EMBL/GenBank/DDBJ databases">
        <authorList>
            <consortium name="Plant Systems Biology data submission"/>
        </authorList>
    </citation>
    <scope>NUCLEOTIDE SEQUENCE</scope>
    <source>
        <strain evidence="7">D6</strain>
    </source>
</reference>
<evidence type="ECO:0000313" key="7">
    <source>
        <dbReference type="EMBL" id="CAB9505659.1"/>
    </source>
</evidence>
<feature type="region of interest" description="Disordered" evidence="3">
    <location>
        <begin position="546"/>
        <end position="572"/>
    </location>
</feature>
<evidence type="ECO:0000313" key="8">
    <source>
        <dbReference type="Proteomes" id="UP001153069"/>
    </source>
</evidence>
<feature type="compositionally biased region" description="Low complexity" evidence="3">
    <location>
        <begin position="335"/>
        <end position="350"/>
    </location>
</feature>
<accession>A0A9N8DN83</accession>
<feature type="compositionally biased region" description="Polar residues" evidence="3">
    <location>
        <begin position="550"/>
        <end position="562"/>
    </location>
</feature>
<feature type="domain" description="Tyrosinase copper-binding" evidence="6">
    <location>
        <begin position="201"/>
        <end position="212"/>
    </location>
</feature>
<dbReference type="PROSITE" id="PS00498">
    <property type="entry name" value="TYROSINASE_2"/>
    <property type="match status" value="1"/>
</dbReference>
<dbReference type="SUPFAM" id="SSF48056">
    <property type="entry name" value="Di-copper centre-containing domain"/>
    <property type="match status" value="1"/>
</dbReference>
<feature type="domain" description="Tyrosinase copper-binding" evidence="5">
    <location>
        <begin position="69"/>
        <end position="86"/>
    </location>
</feature>
<dbReference type="EMBL" id="CAICTM010000238">
    <property type="protein sequence ID" value="CAB9505659.1"/>
    <property type="molecule type" value="Genomic_DNA"/>
</dbReference>
<evidence type="ECO:0000259" key="5">
    <source>
        <dbReference type="PROSITE" id="PS00497"/>
    </source>
</evidence>
<dbReference type="PANTHER" id="PTHR11474">
    <property type="entry name" value="TYROSINASE FAMILY MEMBER"/>
    <property type="match status" value="1"/>
</dbReference>
<evidence type="ECO:0000256" key="4">
    <source>
        <dbReference type="SAM" id="SignalP"/>
    </source>
</evidence>
<feature type="chain" id="PRO_5040328308" evidence="4">
    <location>
        <begin position="21"/>
        <end position="708"/>
    </location>
</feature>
<dbReference type="AlphaFoldDB" id="A0A9N8DN83"/>
<keyword evidence="8" id="KW-1185">Reference proteome</keyword>
<dbReference type="InterPro" id="IPR050316">
    <property type="entry name" value="Tyrosinase/Hemocyanin"/>
</dbReference>
<feature type="region of interest" description="Disordered" evidence="3">
    <location>
        <begin position="309"/>
        <end position="350"/>
    </location>
</feature>
<keyword evidence="1" id="KW-0479">Metal-binding</keyword>
<keyword evidence="2" id="KW-0186">Copper</keyword>
<dbReference type="InterPro" id="IPR002227">
    <property type="entry name" value="Tyrosinase_Cu-bd"/>
</dbReference>
<name>A0A9N8DN83_9STRA</name>
<sequence length="708" mass="79862">MTSYYFHCCLLFLLPAFCQAQCGVSRRRPWRSLSCGEQDQFLNALRALKASGVYDDIARVHWLTGGAAHNVPAFLPWHRYYLWVFEQQLQRASGTCVTVPFWDWERPDSLETVFRGGTFGSQNGGGCVDSGVSQGWNSQVEGCLRREFNRRWTFSRDVEVLSRITNSNNFASFSVELEGAPHASVHQFIGGQMRNTFSSEDPLFWLHHANVDRIWALWQNYQGHHNLGPEDYEWEHYHANLDSQLTINGDRGGYFDRPSIRQVLSNRGLVNVQYMDDNLARNLIQTSGQFAQSINEGWNVPVRANEQCNGNNNIGGGGNNNNNGGNQGGQGNQQGQGQDQQQGQNQGQGQQEQEQQPLCLATDDPCLRNNQCCSGQCWRGECWDDGGNEELPNCLAPDEPCVQNRQCCSSQCWRGECLDDGSNQQPQQQPPQQSEEQTTCREIEQACNSHDQCCSGRCRQGECWSNEINNGGNQPSCRELLQGCNQNSQCCSGQCVQGSCWDLSVGNTPQDNEDQQARTCGLAGNQCRRNRHCCSRWCQSDGTCRGDGGDNNSQQQEAQQGGTCREGDEPCTRNSHCCSRACRARTMTCRSQRLRRVTANNEYWQIPSQAPETNEYWQTKDPVSGLDEPELSSMELDSRWHELMNLYNGTRPDLIFEILGREDCENRSVAANHTIESASSEWIQSLHLPNETMHTYDCHYLIVHGTEN</sequence>
<dbReference type="Gene3D" id="1.10.1280.10">
    <property type="entry name" value="Di-copper center containing domain from catechol oxidase"/>
    <property type="match status" value="1"/>
</dbReference>
<dbReference type="PRINTS" id="PR00092">
    <property type="entry name" value="TYROSINASE"/>
</dbReference>
<comment type="caution">
    <text evidence="7">The sequence shown here is derived from an EMBL/GenBank/DDBJ whole genome shotgun (WGS) entry which is preliminary data.</text>
</comment>
<dbReference type="OrthoDB" id="61409at2759"/>
<feature type="compositionally biased region" description="Gly residues" evidence="3">
    <location>
        <begin position="313"/>
        <end position="334"/>
    </location>
</feature>
<evidence type="ECO:0000256" key="3">
    <source>
        <dbReference type="SAM" id="MobiDB-lite"/>
    </source>
</evidence>
<proteinExistence type="predicted"/>
<dbReference type="GO" id="GO:0046872">
    <property type="term" value="F:metal ion binding"/>
    <property type="evidence" value="ECO:0007669"/>
    <property type="project" value="UniProtKB-KW"/>
</dbReference>
<dbReference type="InterPro" id="IPR008922">
    <property type="entry name" value="Di-copper_centre_dom_sf"/>
</dbReference>
<feature type="signal peptide" evidence="4">
    <location>
        <begin position="1"/>
        <end position="20"/>
    </location>
</feature>
<dbReference type="PANTHER" id="PTHR11474:SF126">
    <property type="entry name" value="TYROSINASE-LIKE PROTEIN TYR-1-RELATED"/>
    <property type="match status" value="1"/>
</dbReference>
<evidence type="ECO:0000256" key="2">
    <source>
        <dbReference type="ARBA" id="ARBA00023008"/>
    </source>
</evidence>
<protein>
    <submittedName>
        <fullName evidence="7">Hemocyanin, beta-C chain unit</fullName>
    </submittedName>
</protein>
<dbReference type="Pfam" id="PF00264">
    <property type="entry name" value="Tyrosinase"/>
    <property type="match status" value="1"/>
</dbReference>
<evidence type="ECO:0000259" key="6">
    <source>
        <dbReference type="PROSITE" id="PS00498"/>
    </source>
</evidence>